<dbReference type="Pfam" id="PF00115">
    <property type="entry name" value="COX1"/>
    <property type="match status" value="1"/>
</dbReference>
<dbReference type="Gene3D" id="1.10.760.10">
    <property type="entry name" value="Cytochrome c-like domain"/>
    <property type="match status" value="3"/>
</dbReference>
<feature type="transmembrane region" description="Helical" evidence="6">
    <location>
        <begin position="236"/>
        <end position="257"/>
    </location>
</feature>
<dbReference type="InterPro" id="IPR023616">
    <property type="entry name" value="Cyt_c_oxase-like_su1_dom"/>
</dbReference>
<feature type="domain" description="Cytochrome c" evidence="8">
    <location>
        <begin position="802"/>
        <end position="901"/>
    </location>
</feature>
<dbReference type="Gene3D" id="1.20.210.10">
    <property type="entry name" value="Cytochrome c oxidase-like, subunit I domain"/>
    <property type="match status" value="1"/>
</dbReference>
<dbReference type="SUPFAM" id="SSF81442">
    <property type="entry name" value="Cytochrome c oxidase subunit I-like"/>
    <property type="match status" value="1"/>
</dbReference>
<accession>A0AAN1T0Q9</accession>
<dbReference type="GO" id="GO:0016020">
    <property type="term" value="C:membrane"/>
    <property type="evidence" value="ECO:0007669"/>
    <property type="project" value="InterPro"/>
</dbReference>
<dbReference type="GO" id="GO:0046872">
    <property type="term" value="F:metal ion binding"/>
    <property type="evidence" value="ECO:0007669"/>
    <property type="project" value="UniProtKB-KW"/>
</dbReference>
<feature type="domain" description="Cytochrome c" evidence="8">
    <location>
        <begin position="684"/>
        <end position="779"/>
    </location>
</feature>
<dbReference type="AlphaFoldDB" id="A0AAN1T0Q9"/>
<feature type="transmembrane region" description="Helical" evidence="6">
    <location>
        <begin position="269"/>
        <end position="289"/>
    </location>
</feature>
<dbReference type="GO" id="GO:0020037">
    <property type="term" value="F:heme binding"/>
    <property type="evidence" value="ECO:0007669"/>
    <property type="project" value="InterPro"/>
</dbReference>
<dbReference type="GO" id="GO:0022904">
    <property type="term" value="P:respiratory electron transport chain"/>
    <property type="evidence" value="ECO:0007669"/>
    <property type="project" value="TreeGrafter"/>
</dbReference>
<keyword evidence="4 5" id="KW-0408">Iron</keyword>
<dbReference type="GO" id="GO:0015990">
    <property type="term" value="P:electron transport coupled proton transport"/>
    <property type="evidence" value="ECO:0007669"/>
    <property type="project" value="TreeGrafter"/>
</dbReference>
<keyword evidence="1 5" id="KW-0349">Heme</keyword>
<dbReference type="InterPro" id="IPR036909">
    <property type="entry name" value="Cyt_c-like_dom_sf"/>
</dbReference>
<evidence type="ECO:0000256" key="1">
    <source>
        <dbReference type="ARBA" id="ARBA00022617"/>
    </source>
</evidence>
<feature type="transmembrane region" description="Helical" evidence="6">
    <location>
        <begin position="166"/>
        <end position="191"/>
    </location>
</feature>
<feature type="transmembrane region" description="Helical" evidence="6">
    <location>
        <begin position="21"/>
        <end position="43"/>
    </location>
</feature>
<evidence type="ECO:0000259" key="8">
    <source>
        <dbReference type="PROSITE" id="PS51007"/>
    </source>
</evidence>
<feature type="domain" description="Cytochrome oxidase subunit I profile" evidence="7">
    <location>
        <begin position="26"/>
        <end position="461"/>
    </location>
</feature>
<feature type="transmembrane region" description="Helical" evidence="6">
    <location>
        <begin position="136"/>
        <end position="154"/>
    </location>
</feature>
<dbReference type="GO" id="GO:0004129">
    <property type="term" value="F:cytochrome-c oxidase activity"/>
    <property type="evidence" value="ECO:0007669"/>
    <property type="project" value="InterPro"/>
</dbReference>
<dbReference type="EMBL" id="AP019536">
    <property type="protein sequence ID" value="BBJ00604.1"/>
    <property type="molecule type" value="Genomic_DNA"/>
</dbReference>
<dbReference type="PROSITE" id="PS50855">
    <property type="entry name" value="COX1"/>
    <property type="match status" value="1"/>
</dbReference>
<evidence type="ECO:0000256" key="4">
    <source>
        <dbReference type="ARBA" id="ARBA00023004"/>
    </source>
</evidence>
<feature type="transmembrane region" description="Helical" evidence="6">
    <location>
        <begin position="427"/>
        <end position="452"/>
    </location>
</feature>
<dbReference type="Pfam" id="PF02433">
    <property type="entry name" value="FixO"/>
    <property type="match status" value="1"/>
</dbReference>
<keyword evidence="6" id="KW-0472">Membrane</keyword>
<feature type="transmembrane region" description="Helical" evidence="6">
    <location>
        <begin position="488"/>
        <end position="508"/>
    </location>
</feature>
<keyword evidence="2" id="KW-0813">Transport</keyword>
<sequence length="944" mass="104503">MIVANNAQGTPLVNRELVRAWLAWGLVWSTVFPLIGLLVSIKFNVPTFLGETSWLTFGRLRPVHVNGVIFGAFSAPLLGLLYYMVPKLCGRPMVAERLGWWTLYGWNLFLIAGSLSLLMGYNSGFEAAEYPWPANILRYAVLAVVTYQVLATIFRRKEAGFYVALWYVMAALVWTLLNLILGGVILPYLPMSGISNTTLHGLYIHYVVGLWITPAGLAVMYYFMPLAAKNALYSHRISLLGFWSLALFYPFVGLHHYVFSPIPYQHQTISIMTSMMLIVPVWAVVTNIFGTAKGYWGEIIGGNTADHYSAKFILLSALYYLLACFQGSTEALRRMQEITHFSDFVISHSHGTIFGTFVIGVVGGMYYVWPRVTGRQLWSAKLASWHLWLTIAGSALMFIGLAAQGFIQGSMLEYGANFVDTVKEMKPWWVARTLAGATMDIGLVLMMVNFYCTARYGKPFEEPYAEVGLRLEVKPAGEHKDWLAQPSAVFLVAGLGFFAAAVLMQGIMPSMTMEATSNQVQDVATGMPIRAANYTPLEKHGRQVYIREGCWYCHSQYIRPVTGETMRWGPLSQAGEYAWDQPQMLGTRRIGPDLTRIGRKYGDDWHAAHHWDPRHVVPDSVMPRFPWLFETGKGGVPEYNDDGKALLAYIQRLGTNIGDWRETFAPTRLSAGDSAQTSTADKEALLKLGEQVYQRRCIGCHGAEGDGKGPSAAQLGIKPRNFTTGIFKFHSTPGDDALPTDQDLFVTISHGLWGTPMPPWYDISAEQRMAVIQFIKTFSMRWLTEEMKAPLAVPPEPEVSMQSINHGHELYSTICAFCHGENGHGDGVAAAGLTDTWGNQVMPADYTLPAGAPGGVKLGHDGRHLFLAVMNGVGGTPMPAFATNLSPQDVWDVVHFIQSLRVEAHMNELQRAGLSGVKVHEARLKLWQDISAAAAKGGIEAAVQ</sequence>
<evidence type="ECO:0000256" key="6">
    <source>
        <dbReference type="SAM" id="Phobius"/>
    </source>
</evidence>
<name>A0AAN1T0Q9_9PROT</name>
<keyword evidence="6" id="KW-0812">Transmembrane</keyword>
<dbReference type="PROSITE" id="PS51007">
    <property type="entry name" value="CYTC"/>
    <property type="match status" value="2"/>
</dbReference>
<dbReference type="SUPFAM" id="SSF46626">
    <property type="entry name" value="Cytochrome c"/>
    <property type="match status" value="3"/>
</dbReference>
<keyword evidence="3 5" id="KW-0479">Metal-binding</keyword>
<evidence type="ECO:0000313" key="9">
    <source>
        <dbReference type="EMBL" id="BBJ00604.1"/>
    </source>
</evidence>
<keyword evidence="10" id="KW-1185">Reference proteome</keyword>
<evidence type="ECO:0008006" key="11">
    <source>
        <dbReference type="Google" id="ProtNLM"/>
    </source>
</evidence>
<dbReference type="InterPro" id="IPR003468">
    <property type="entry name" value="Cyt_c_oxidase_monohaem-su/FixO"/>
</dbReference>
<evidence type="ECO:0000256" key="3">
    <source>
        <dbReference type="ARBA" id="ARBA00022723"/>
    </source>
</evidence>
<dbReference type="InterPro" id="IPR000883">
    <property type="entry name" value="Cyt_C_Oxase_1"/>
</dbReference>
<feature type="transmembrane region" description="Helical" evidence="6">
    <location>
        <begin position="349"/>
        <end position="369"/>
    </location>
</feature>
<dbReference type="Pfam" id="PF13442">
    <property type="entry name" value="Cytochrome_CBB3"/>
    <property type="match status" value="1"/>
</dbReference>
<dbReference type="RefSeq" id="WP_212785829.1">
    <property type="nucleotide sequence ID" value="NZ_AP019536.1"/>
</dbReference>
<keyword evidence="6" id="KW-1133">Transmembrane helix</keyword>
<dbReference type="InterPro" id="IPR036927">
    <property type="entry name" value="Cyt_c_oxase-like_su1_sf"/>
</dbReference>
<dbReference type="Proteomes" id="UP001319121">
    <property type="component" value="Chromosome"/>
</dbReference>
<feature type="transmembrane region" description="Helical" evidence="6">
    <location>
        <begin position="203"/>
        <end position="224"/>
    </location>
</feature>
<dbReference type="InterPro" id="IPR009056">
    <property type="entry name" value="Cyt_c-like_dom"/>
</dbReference>
<evidence type="ECO:0000256" key="2">
    <source>
        <dbReference type="ARBA" id="ARBA00022660"/>
    </source>
</evidence>
<reference evidence="9 10" key="1">
    <citation type="submission" date="2019-03" db="EMBL/GenBank/DDBJ databases">
        <title>Complete genome sequence of Ferrigenium kumadai strain An22, a microaerophilic iron-oxidizing bacterium isolated from a paddy field soil.</title>
        <authorList>
            <person name="Watanabe T."/>
            <person name="Asakawa S."/>
        </authorList>
    </citation>
    <scope>NUCLEOTIDE SEQUENCE [LARGE SCALE GENOMIC DNA]</scope>
    <source>
        <strain evidence="9 10">An22</strain>
    </source>
</reference>
<evidence type="ECO:0000256" key="5">
    <source>
        <dbReference type="PROSITE-ProRule" id="PRU00433"/>
    </source>
</evidence>
<protein>
    <recommendedName>
        <fullName evidence="11">Cytochrome-c oxidase</fullName>
    </recommendedName>
</protein>
<dbReference type="Pfam" id="PF00034">
    <property type="entry name" value="Cytochrom_C"/>
    <property type="match status" value="1"/>
</dbReference>
<dbReference type="PANTHER" id="PTHR10422:SF29">
    <property type="entry name" value="CYTOCHROME C OXIDASE SUBUNIT 1 HOMOLOG, BACTEROID"/>
    <property type="match status" value="1"/>
</dbReference>
<keyword evidence="2" id="KW-0679">Respiratory chain</keyword>
<proteinExistence type="predicted"/>
<organism evidence="9 10">
    <name type="scientific">Ferrigenium kumadai</name>
    <dbReference type="NCBI Taxonomy" id="1682490"/>
    <lineage>
        <taxon>Bacteria</taxon>
        <taxon>Pseudomonadati</taxon>
        <taxon>Pseudomonadota</taxon>
        <taxon>Betaproteobacteria</taxon>
        <taxon>Nitrosomonadales</taxon>
        <taxon>Gallionellaceae</taxon>
        <taxon>Ferrigenium</taxon>
    </lineage>
</organism>
<evidence type="ECO:0000259" key="7">
    <source>
        <dbReference type="PROSITE" id="PS50855"/>
    </source>
</evidence>
<keyword evidence="2" id="KW-0249">Electron transport</keyword>
<dbReference type="KEGG" id="fku:FGKAn22_22960"/>
<dbReference type="GO" id="GO:0009060">
    <property type="term" value="P:aerobic respiration"/>
    <property type="evidence" value="ECO:0007669"/>
    <property type="project" value="InterPro"/>
</dbReference>
<dbReference type="PANTHER" id="PTHR10422">
    <property type="entry name" value="CYTOCHROME C OXIDASE SUBUNIT 1"/>
    <property type="match status" value="1"/>
</dbReference>
<feature type="transmembrane region" description="Helical" evidence="6">
    <location>
        <begin position="310"/>
        <end position="329"/>
    </location>
</feature>
<feature type="transmembrane region" description="Helical" evidence="6">
    <location>
        <begin position="98"/>
        <end position="121"/>
    </location>
</feature>
<gene>
    <name evidence="9" type="ORF">FGKAn22_22960</name>
</gene>
<evidence type="ECO:0000313" key="10">
    <source>
        <dbReference type="Proteomes" id="UP001319121"/>
    </source>
</evidence>
<feature type="transmembrane region" description="Helical" evidence="6">
    <location>
        <begin position="63"/>
        <end position="86"/>
    </location>
</feature>
<feature type="transmembrane region" description="Helical" evidence="6">
    <location>
        <begin position="385"/>
        <end position="407"/>
    </location>
</feature>